<dbReference type="PANTHER" id="PTHR18895:SF74">
    <property type="entry name" value="MTRF1L RELEASE FACTOR GLUTAMINE METHYLTRANSFERASE"/>
    <property type="match status" value="1"/>
</dbReference>
<comment type="caution">
    <text evidence="4">The sequence shown here is derived from an EMBL/GenBank/DDBJ whole genome shotgun (WGS) entry which is preliminary data.</text>
</comment>
<dbReference type="Proteomes" id="UP001174997">
    <property type="component" value="Unassembled WGS sequence"/>
</dbReference>
<sequence>MPRLPPSLFWTARKQISPFAPLLLPVCRTLDSTANELRWIKEHVNSTPSPVPRKLRIWQDCLKRGERGMPLQYILGTQPFGPLEILCRPGVLIPRPETESIITHLTTLLPPTPTLKILDLCTGTGCIPLLLSSLLPPTTKAQTTGIDISPLAISLSRQNLLHNISLSHLPPSTSQQQQITFTQSDIFSPLFLPSLPYSPGELDILVSNPPYISPHGFNTTTERSVRLFEPKLALVPDAASLSWSKGYSCRPEDVFYARLLEIAGVLQPKRVLFEVGDLDQAARVAEMVVRGGGEGEGGGGGGGERELKAYAGTVEIWRDDPDVESEGEKESVWVDGGKVRVGVKGRGNGRGVYFWRKDQ</sequence>
<dbReference type="GO" id="GO:0032259">
    <property type="term" value="P:methylation"/>
    <property type="evidence" value="ECO:0007669"/>
    <property type="project" value="UniProtKB-KW"/>
</dbReference>
<dbReference type="PROSITE" id="PS00092">
    <property type="entry name" value="N6_MTASE"/>
    <property type="match status" value="1"/>
</dbReference>
<keyword evidence="3" id="KW-0949">S-adenosyl-L-methionine</keyword>
<dbReference type="EMBL" id="JAULSY010000003">
    <property type="protein sequence ID" value="KAK0674097.1"/>
    <property type="molecule type" value="Genomic_DNA"/>
</dbReference>
<organism evidence="4 5">
    <name type="scientific">Cercophora samala</name>
    <dbReference type="NCBI Taxonomy" id="330535"/>
    <lineage>
        <taxon>Eukaryota</taxon>
        <taxon>Fungi</taxon>
        <taxon>Dikarya</taxon>
        <taxon>Ascomycota</taxon>
        <taxon>Pezizomycotina</taxon>
        <taxon>Sordariomycetes</taxon>
        <taxon>Sordariomycetidae</taxon>
        <taxon>Sordariales</taxon>
        <taxon>Lasiosphaeriaceae</taxon>
        <taxon>Cercophora</taxon>
    </lineage>
</organism>
<evidence type="ECO:0000256" key="2">
    <source>
        <dbReference type="ARBA" id="ARBA00022679"/>
    </source>
</evidence>
<keyword evidence="2" id="KW-0808">Transferase</keyword>
<keyword evidence="5" id="KW-1185">Reference proteome</keyword>
<proteinExistence type="predicted"/>
<evidence type="ECO:0000313" key="5">
    <source>
        <dbReference type="Proteomes" id="UP001174997"/>
    </source>
</evidence>
<dbReference type="PANTHER" id="PTHR18895">
    <property type="entry name" value="HEMK METHYLTRANSFERASE"/>
    <property type="match status" value="1"/>
</dbReference>
<dbReference type="Gene3D" id="3.40.50.150">
    <property type="entry name" value="Vaccinia Virus protein VP39"/>
    <property type="match status" value="1"/>
</dbReference>
<dbReference type="InterPro" id="IPR004556">
    <property type="entry name" value="HemK-like"/>
</dbReference>
<dbReference type="InterPro" id="IPR029063">
    <property type="entry name" value="SAM-dependent_MTases_sf"/>
</dbReference>
<accession>A0AA39ZNF4</accession>
<protein>
    <submittedName>
        <fullName evidence="4">S-adenosyl-L-methionine-dependent methyltransferase</fullName>
    </submittedName>
</protein>
<dbReference type="GO" id="GO:0005739">
    <property type="term" value="C:mitochondrion"/>
    <property type="evidence" value="ECO:0007669"/>
    <property type="project" value="TreeGrafter"/>
</dbReference>
<name>A0AA39ZNF4_9PEZI</name>
<dbReference type="CDD" id="cd02440">
    <property type="entry name" value="AdoMet_MTases"/>
    <property type="match status" value="1"/>
</dbReference>
<keyword evidence="1 4" id="KW-0489">Methyltransferase</keyword>
<dbReference type="GO" id="GO:0003676">
    <property type="term" value="F:nucleic acid binding"/>
    <property type="evidence" value="ECO:0007669"/>
    <property type="project" value="InterPro"/>
</dbReference>
<dbReference type="NCBIfam" id="TIGR00536">
    <property type="entry name" value="hemK_fam"/>
    <property type="match status" value="1"/>
</dbReference>
<evidence type="ECO:0000256" key="3">
    <source>
        <dbReference type="ARBA" id="ARBA00022691"/>
    </source>
</evidence>
<gene>
    <name evidence="4" type="ORF">QBC41DRAFT_265170</name>
</gene>
<reference evidence="4" key="1">
    <citation type="submission" date="2023-06" db="EMBL/GenBank/DDBJ databases">
        <title>Genome-scale phylogeny and comparative genomics of the fungal order Sordariales.</title>
        <authorList>
            <consortium name="Lawrence Berkeley National Laboratory"/>
            <person name="Hensen N."/>
            <person name="Bonometti L."/>
            <person name="Westerberg I."/>
            <person name="Brannstrom I.O."/>
            <person name="Guillou S."/>
            <person name="Cros-Aarteil S."/>
            <person name="Calhoun S."/>
            <person name="Haridas S."/>
            <person name="Kuo A."/>
            <person name="Mondo S."/>
            <person name="Pangilinan J."/>
            <person name="Riley R."/>
            <person name="Labutti K."/>
            <person name="Andreopoulos B."/>
            <person name="Lipzen A."/>
            <person name="Chen C."/>
            <person name="Yanf M."/>
            <person name="Daum C."/>
            <person name="Ng V."/>
            <person name="Clum A."/>
            <person name="Steindorff A."/>
            <person name="Ohm R."/>
            <person name="Martin F."/>
            <person name="Silar P."/>
            <person name="Natvig D."/>
            <person name="Lalanne C."/>
            <person name="Gautier V."/>
            <person name="Ament-Velasquez S.L."/>
            <person name="Kruys A."/>
            <person name="Hutchinson M.I."/>
            <person name="Powell A.J."/>
            <person name="Barry K."/>
            <person name="Miller A.N."/>
            <person name="Grigoriev I.V."/>
            <person name="Debuchy R."/>
            <person name="Gladieux P."/>
            <person name="Thoren M.H."/>
            <person name="Johannesson H."/>
        </authorList>
    </citation>
    <scope>NUCLEOTIDE SEQUENCE</scope>
    <source>
        <strain evidence="4">CBS 307.81</strain>
    </source>
</reference>
<dbReference type="InterPro" id="IPR002052">
    <property type="entry name" value="DNA_methylase_N6_adenine_CS"/>
</dbReference>
<dbReference type="AlphaFoldDB" id="A0AA39ZNF4"/>
<evidence type="ECO:0000313" key="4">
    <source>
        <dbReference type="EMBL" id="KAK0674097.1"/>
    </source>
</evidence>
<evidence type="ECO:0000256" key="1">
    <source>
        <dbReference type="ARBA" id="ARBA00022603"/>
    </source>
</evidence>
<dbReference type="InterPro" id="IPR050320">
    <property type="entry name" value="N5-glutamine_MTase"/>
</dbReference>
<dbReference type="GO" id="GO:0008276">
    <property type="term" value="F:protein methyltransferase activity"/>
    <property type="evidence" value="ECO:0007669"/>
    <property type="project" value="InterPro"/>
</dbReference>
<dbReference type="SUPFAM" id="SSF53335">
    <property type="entry name" value="S-adenosyl-L-methionine-dependent methyltransferases"/>
    <property type="match status" value="1"/>
</dbReference>